<reference evidence="4" key="1">
    <citation type="submission" date="2022-04" db="EMBL/GenBank/DDBJ databases">
        <title>Carnegiea gigantea Genome sequencing and assembly v2.</title>
        <authorList>
            <person name="Copetti D."/>
            <person name="Sanderson M.J."/>
            <person name="Burquez A."/>
            <person name="Wojciechowski M.F."/>
        </authorList>
    </citation>
    <scope>NUCLEOTIDE SEQUENCE</scope>
    <source>
        <strain evidence="4">SGP5-SGP5p</strain>
        <tissue evidence="4">Aerial part</tissue>
    </source>
</reference>
<comment type="similarity">
    <text evidence="1">Belongs to the TSR2 family.</text>
</comment>
<dbReference type="PANTHER" id="PTHR21250">
    <property type="entry name" value="PRE-RRNA-PROCESSING PROTEIN TSR2 HOMOLOG"/>
    <property type="match status" value="1"/>
</dbReference>
<evidence type="ECO:0008006" key="6">
    <source>
        <dbReference type="Google" id="ProtNLM"/>
    </source>
</evidence>
<evidence type="ECO:0000256" key="3">
    <source>
        <dbReference type="SAM" id="MobiDB-lite"/>
    </source>
</evidence>
<keyword evidence="2" id="KW-0698">rRNA processing</keyword>
<dbReference type="Proteomes" id="UP001153076">
    <property type="component" value="Unassembled WGS sequence"/>
</dbReference>
<protein>
    <recommendedName>
        <fullName evidence="6">Pre-rRNA-processing protein TSR2 homolog</fullName>
    </recommendedName>
</protein>
<name>A0A9Q1K9Y4_9CARY</name>
<feature type="compositionally biased region" description="Polar residues" evidence="3">
    <location>
        <begin position="166"/>
        <end position="179"/>
    </location>
</feature>
<gene>
    <name evidence="4" type="ORF">Cgig2_003496</name>
</gene>
<evidence type="ECO:0000313" key="4">
    <source>
        <dbReference type="EMBL" id="KAJ8440171.1"/>
    </source>
</evidence>
<evidence type="ECO:0000256" key="1">
    <source>
        <dbReference type="ARBA" id="ARBA00006524"/>
    </source>
</evidence>
<evidence type="ECO:0000313" key="5">
    <source>
        <dbReference type="Proteomes" id="UP001153076"/>
    </source>
</evidence>
<dbReference type="AlphaFoldDB" id="A0A9Q1K9Y4"/>
<accession>A0A9Q1K9Y4</accession>
<evidence type="ECO:0000256" key="2">
    <source>
        <dbReference type="ARBA" id="ARBA00022552"/>
    </source>
</evidence>
<keyword evidence="5" id="KW-1185">Reference proteome</keyword>
<sequence length="200" mass="22341">MANPKQLTGEAIQQFQEGISLIFSRWWALQMAVGNGWGGPHSHAKALDFASRVFNFFHQPNRREPVYIDDLEDLLDEGMDSFHATLDDGSIEEVAERLMIMHEECLEGNFQSIRRLREVPTVPVPHVRQAANDSDEDKDEEDDESLQNGASSMMADAPGSLPDPNPTNIAKTASRSQNMAEADDDGWVTVSSRKSRGRKN</sequence>
<dbReference type="Pfam" id="PF10273">
    <property type="entry name" value="WGG"/>
    <property type="match status" value="1"/>
</dbReference>
<dbReference type="EMBL" id="JAKOGI010000197">
    <property type="protein sequence ID" value="KAJ8440171.1"/>
    <property type="molecule type" value="Genomic_DNA"/>
</dbReference>
<feature type="compositionally biased region" description="Acidic residues" evidence="3">
    <location>
        <begin position="133"/>
        <end position="145"/>
    </location>
</feature>
<organism evidence="4 5">
    <name type="scientific">Carnegiea gigantea</name>
    <dbReference type="NCBI Taxonomy" id="171969"/>
    <lineage>
        <taxon>Eukaryota</taxon>
        <taxon>Viridiplantae</taxon>
        <taxon>Streptophyta</taxon>
        <taxon>Embryophyta</taxon>
        <taxon>Tracheophyta</taxon>
        <taxon>Spermatophyta</taxon>
        <taxon>Magnoliopsida</taxon>
        <taxon>eudicotyledons</taxon>
        <taxon>Gunneridae</taxon>
        <taxon>Pentapetalae</taxon>
        <taxon>Caryophyllales</taxon>
        <taxon>Cactineae</taxon>
        <taxon>Cactaceae</taxon>
        <taxon>Cactoideae</taxon>
        <taxon>Echinocereeae</taxon>
        <taxon>Carnegiea</taxon>
    </lineage>
</organism>
<dbReference type="GO" id="GO:0006364">
    <property type="term" value="P:rRNA processing"/>
    <property type="evidence" value="ECO:0007669"/>
    <property type="project" value="UniProtKB-KW"/>
</dbReference>
<comment type="caution">
    <text evidence="4">The sequence shown here is derived from an EMBL/GenBank/DDBJ whole genome shotgun (WGS) entry which is preliminary data.</text>
</comment>
<dbReference type="OrthoDB" id="263560at2759"/>
<feature type="region of interest" description="Disordered" evidence="3">
    <location>
        <begin position="124"/>
        <end position="200"/>
    </location>
</feature>
<dbReference type="InterPro" id="IPR019398">
    <property type="entry name" value="Pre-rRNA_process_TSR2"/>
</dbReference>
<proteinExistence type="inferred from homology"/>